<organism evidence="6 7">
    <name type="scientific">Streptomonospora halophila</name>
    <dbReference type="NCBI Taxonomy" id="427369"/>
    <lineage>
        <taxon>Bacteria</taxon>
        <taxon>Bacillati</taxon>
        <taxon>Actinomycetota</taxon>
        <taxon>Actinomycetes</taxon>
        <taxon>Streptosporangiales</taxon>
        <taxon>Nocardiopsidaceae</taxon>
        <taxon>Streptomonospora</taxon>
    </lineage>
</organism>
<reference evidence="7" key="1">
    <citation type="journal article" date="2019" name="Int. J. Syst. Evol. Microbiol.">
        <title>The Global Catalogue of Microorganisms (GCM) 10K type strain sequencing project: providing services to taxonomists for standard genome sequencing and annotation.</title>
        <authorList>
            <consortium name="The Broad Institute Genomics Platform"/>
            <consortium name="The Broad Institute Genome Sequencing Center for Infectious Disease"/>
            <person name="Wu L."/>
            <person name="Ma J."/>
        </authorList>
    </citation>
    <scope>NUCLEOTIDE SEQUENCE [LARGE SCALE GENOMIC DNA]</scope>
    <source>
        <strain evidence="7">JCM 18123</strain>
    </source>
</reference>
<keyword evidence="7" id="KW-1185">Reference proteome</keyword>
<evidence type="ECO:0000256" key="3">
    <source>
        <dbReference type="ARBA" id="ARBA00022989"/>
    </source>
</evidence>
<comment type="caution">
    <text evidence="6">The sequence shown here is derived from an EMBL/GenBank/DDBJ whole genome shotgun (WGS) entry which is preliminary data.</text>
</comment>
<evidence type="ECO:0000313" key="7">
    <source>
        <dbReference type="Proteomes" id="UP001499993"/>
    </source>
</evidence>
<dbReference type="Proteomes" id="UP001499993">
    <property type="component" value="Unassembled WGS sequence"/>
</dbReference>
<dbReference type="PANTHER" id="PTHR30168">
    <property type="entry name" value="PUTATIVE MEMBRANE PROTEIN YPFJ"/>
    <property type="match status" value="1"/>
</dbReference>
<evidence type="ECO:0000256" key="2">
    <source>
        <dbReference type="ARBA" id="ARBA00022692"/>
    </source>
</evidence>
<evidence type="ECO:0008006" key="8">
    <source>
        <dbReference type="Google" id="ProtNLM"/>
    </source>
</evidence>
<accession>A0ABP9GY59</accession>
<dbReference type="Pfam" id="PF04228">
    <property type="entry name" value="Zn_peptidase"/>
    <property type="match status" value="1"/>
</dbReference>
<keyword evidence="4" id="KW-0472">Membrane</keyword>
<sequence length="343" mass="36100">MEPTPDGERLPGPGSPSAPTVPRSPQAAPGAAAPGATAWPAAAWAANGPPPRPDRTPVVWVAVAAAALTSVTTFTVCVLLVVLAPPAQQPQPAPAAADPARHTSEEFAARPAAVEVDVTDHPAYDLPAPEPVACSLPALDPDSADSWRAFSGTLSGCLTELWRPRLEELGLRSVEPEFRVTRTNPDAGSGRQGMTLAYYEGEPMAVTVVLPNVTKLAAQVPQTDQVGVWSQLLAHEYGHHVQQLAGILDVSYALEREAPDEEARMEALRRTELQAECLSGVAMRGLEGVGDDEIDRVGAFIAGGNDLDTHGSGGNRRHWFDSGAHQDTLGACNTYAAPDSEIR</sequence>
<dbReference type="RefSeq" id="WP_344148640.1">
    <property type="nucleotide sequence ID" value="NZ_BAABIK010000044.1"/>
</dbReference>
<name>A0ABP9GY59_9ACTN</name>
<feature type="region of interest" description="Disordered" evidence="5">
    <location>
        <begin position="1"/>
        <end position="52"/>
    </location>
</feature>
<gene>
    <name evidence="6" type="ORF">GCM10023224_48380</name>
</gene>
<dbReference type="InterPro" id="IPR007343">
    <property type="entry name" value="Uncharacterised_pept_Zn_put"/>
</dbReference>
<dbReference type="PANTHER" id="PTHR30168:SF0">
    <property type="entry name" value="INNER MEMBRANE PROTEIN"/>
    <property type="match status" value="1"/>
</dbReference>
<evidence type="ECO:0000313" key="6">
    <source>
        <dbReference type="EMBL" id="GAA4956858.1"/>
    </source>
</evidence>
<protein>
    <recommendedName>
        <fullName evidence="8">Neutral zinc metallopeptidase</fullName>
    </recommendedName>
</protein>
<keyword evidence="3" id="KW-1133">Transmembrane helix</keyword>
<proteinExistence type="predicted"/>
<dbReference type="EMBL" id="BAABIK010000044">
    <property type="protein sequence ID" value="GAA4956858.1"/>
    <property type="molecule type" value="Genomic_DNA"/>
</dbReference>
<feature type="compositionally biased region" description="Low complexity" evidence="5">
    <location>
        <begin position="25"/>
        <end position="47"/>
    </location>
</feature>
<keyword evidence="2" id="KW-0812">Transmembrane</keyword>
<comment type="subcellular location">
    <subcellularLocation>
        <location evidence="1">Membrane</location>
        <topology evidence="1">Single-pass membrane protein</topology>
    </subcellularLocation>
</comment>
<evidence type="ECO:0000256" key="4">
    <source>
        <dbReference type="ARBA" id="ARBA00023136"/>
    </source>
</evidence>
<evidence type="ECO:0000256" key="5">
    <source>
        <dbReference type="SAM" id="MobiDB-lite"/>
    </source>
</evidence>
<evidence type="ECO:0000256" key="1">
    <source>
        <dbReference type="ARBA" id="ARBA00004167"/>
    </source>
</evidence>